<gene>
    <name evidence="2" type="ORF">FPRO_04700</name>
</gene>
<keyword evidence="1" id="KW-0812">Transmembrane</keyword>
<sequence length="129" mass="14366">MNGIGVVLSFVITAAISVIVAVMAVLNRGISKQQYMRVDEKVLHWIGVRKPANESPSNLGYQSLLLALSDQMLAVGLCYLIAIPLRHCWLWHGSRLDDQMDDTEENDDNTIRRGETVPTSYCRVNFGSS</sequence>
<dbReference type="RefSeq" id="XP_031080396.1">
    <property type="nucleotide sequence ID" value="XM_031230240.1"/>
</dbReference>
<evidence type="ECO:0000313" key="3">
    <source>
        <dbReference type="Proteomes" id="UP000183971"/>
    </source>
</evidence>
<keyword evidence="1" id="KW-0472">Membrane</keyword>
<dbReference type="VEuPathDB" id="FungiDB:FPRO_04700"/>
<name>A0A1L7VGN9_FUSPR</name>
<dbReference type="GeneID" id="42049584"/>
<keyword evidence="1" id="KW-1133">Transmembrane helix</keyword>
<evidence type="ECO:0000313" key="2">
    <source>
        <dbReference type="EMBL" id="CZR39803.1"/>
    </source>
</evidence>
<proteinExistence type="predicted"/>
<evidence type="ECO:0000256" key="1">
    <source>
        <dbReference type="SAM" id="Phobius"/>
    </source>
</evidence>
<dbReference type="AlphaFoldDB" id="A0A1L7VGN9"/>
<accession>A0A1L7VGN9</accession>
<dbReference type="Proteomes" id="UP000183971">
    <property type="component" value="Unassembled WGS sequence"/>
</dbReference>
<feature type="transmembrane region" description="Helical" evidence="1">
    <location>
        <begin position="6"/>
        <end position="26"/>
    </location>
</feature>
<keyword evidence="3" id="KW-1185">Reference proteome</keyword>
<organism evidence="2 3">
    <name type="scientific">Fusarium proliferatum (strain ET1)</name>
    <name type="common">Orchid endophyte fungus</name>
    <dbReference type="NCBI Taxonomy" id="1227346"/>
    <lineage>
        <taxon>Eukaryota</taxon>
        <taxon>Fungi</taxon>
        <taxon>Dikarya</taxon>
        <taxon>Ascomycota</taxon>
        <taxon>Pezizomycotina</taxon>
        <taxon>Sordariomycetes</taxon>
        <taxon>Hypocreomycetidae</taxon>
        <taxon>Hypocreales</taxon>
        <taxon>Nectriaceae</taxon>
        <taxon>Fusarium</taxon>
        <taxon>Fusarium fujikuroi species complex</taxon>
    </lineage>
</organism>
<dbReference type="EMBL" id="FJOF01000004">
    <property type="protein sequence ID" value="CZR39803.1"/>
    <property type="molecule type" value="Genomic_DNA"/>
</dbReference>
<comment type="caution">
    <text evidence="2">The sequence shown here is derived from an EMBL/GenBank/DDBJ whole genome shotgun (WGS) entry which is preliminary data.</text>
</comment>
<protein>
    <submittedName>
        <fullName evidence="2">Uncharacterized protein</fullName>
    </submittedName>
</protein>
<reference evidence="3" key="1">
    <citation type="journal article" date="2016" name="Genome Biol. Evol.">
        <title>Comparative 'omics' of the Fusarium fujikuroi species complex highlights differences in genetic potential and metabolite synthesis.</title>
        <authorList>
            <person name="Niehaus E.-M."/>
            <person name="Muensterkoetter M."/>
            <person name="Proctor R.H."/>
            <person name="Brown D.W."/>
            <person name="Sharon A."/>
            <person name="Idan Y."/>
            <person name="Oren-Young L."/>
            <person name="Sieber C.M."/>
            <person name="Novak O."/>
            <person name="Pencik A."/>
            <person name="Tarkowska D."/>
            <person name="Hromadova K."/>
            <person name="Freeman S."/>
            <person name="Maymon M."/>
            <person name="Elazar M."/>
            <person name="Youssef S.A."/>
            <person name="El-Shabrawy E.S.M."/>
            <person name="Shalaby A.B.A."/>
            <person name="Houterman P."/>
            <person name="Brock N.L."/>
            <person name="Burkhardt I."/>
            <person name="Tsavkelova E.A."/>
            <person name="Dickschat J.S."/>
            <person name="Galuszka P."/>
            <person name="Gueldener U."/>
            <person name="Tudzynski B."/>
        </authorList>
    </citation>
    <scope>NUCLEOTIDE SEQUENCE [LARGE SCALE GENOMIC DNA]</scope>
    <source>
        <strain evidence="3">ET1</strain>
    </source>
</reference>